<reference evidence="2" key="2">
    <citation type="submission" date="2023-07" db="EMBL/GenBank/DDBJ databases">
        <authorList>
            <consortium name="Lawrence Berkeley National Laboratory"/>
            <person name="Haridas S."/>
            <person name="Hensen N."/>
            <person name="Bonometti L."/>
            <person name="Westerberg I."/>
            <person name="Brannstrom I.O."/>
            <person name="Guillou S."/>
            <person name="Cros-Aarteil S."/>
            <person name="Calhoun S."/>
            <person name="Kuo A."/>
            <person name="Mondo S."/>
            <person name="Pangilinan J."/>
            <person name="Riley R."/>
            <person name="LaButti K."/>
            <person name="Andreopoulos B."/>
            <person name="Lipzen A."/>
            <person name="Chen C."/>
            <person name="Yanf M."/>
            <person name="Daum C."/>
            <person name="Ng V."/>
            <person name="Clum A."/>
            <person name="Steindorff A."/>
            <person name="Ohm R."/>
            <person name="Martin F."/>
            <person name="Silar P."/>
            <person name="Natvig D."/>
            <person name="Lalanne C."/>
            <person name="Gautier V."/>
            <person name="Ament-velasquez S.L."/>
            <person name="Kruys A."/>
            <person name="Hutchinson M.I."/>
            <person name="Powell A.J."/>
            <person name="Barry K."/>
            <person name="Miller A.N."/>
            <person name="Grigoriev I.V."/>
            <person name="Debuchy R."/>
            <person name="Gladieux P."/>
            <person name="Thoren M.H."/>
            <person name="Johannesson H."/>
        </authorList>
    </citation>
    <scope>NUCLEOTIDE SEQUENCE</scope>
    <source>
        <strain evidence="2">FGSC 1904</strain>
    </source>
</reference>
<feature type="compositionally biased region" description="Basic and acidic residues" evidence="1">
    <location>
        <begin position="165"/>
        <end position="174"/>
    </location>
</feature>
<organism evidence="2 3">
    <name type="scientific">Sordaria brevicollis</name>
    <dbReference type="NCBI Taxonomy" id="83679"/>
    <lineage>
        <taxon>Eukaryota</taxon>
        <taxon>Fungi</taxon>
        <taxon>Dikarya</taxon>
        <taxon>Ascomycota</taxon>
        <taxon>Pezizomycotina</taxon>
        <taxon>Sordariomycetes</taxon>
        <taxon>Sordariomycetidae</taxon>
        <taxon>Sordariales</taxon>
        <taxon>Sordariaceae</taxon>
        <taxon>Sordaria</taxon>
    </lineage>
</organism>
<name>A0AAE0P9Q6_SORBR</name>
<dbReference type="EMBL" id="JAUTDP010000010">
    <property type="protein sequence ID" value="KAK3395670.1"/>
    <property type="molecule type" value="Genomic_DNA"/>
</dbReference>
<gene>
    <name evidence="2" type="ORF">B0T20DRAFT_455519</name>
</gene>
<evidence type="ECO:0000313" key="2">
    <source>
        <dbReference type="EMBL" id="KAK3395670.1"/>
    </source>
</evidence>
<dbReference type="Proteomes" id="UP001281003">
    <property type="component" value="Unassembled WGS sequence"/>
</dbReference>
<sequence>MPIRNPFARRPGAAVTQDENVRPGSDAGNTAAADPAHPGFERVNTVGSRASSAFSIRSNKKGQDTGEYKMSVVNDSGVYLPPSPVEKEAIWPRKYLSRNSTDTRSSVPEIEHFSISRESFDSYRRSFDISAKSPVSPTTADFSFAPRQSLDSARFPRMPRQSMLSERRFRRDFPTPEESFEEVGLNDDKQQQTQPAKKRGFFSKFGSDAPEHNATPLKEKENGQAMSRFLPGRKRGQSGQGAELMPVADRPSSATTNILQEQEVQS</sequence>
<accession>A0AAE0P9Q6</accession>
<evidence type="ECO:0000256" key="1">
    <source>
        <dbReference type="SAM" id="MobiDB-lite"/>
    </source>
</evidence>
<protein>
    <submittedName>
        <fullName evidence="2">Uncharacterized protein</fullName>
    </submittedName>
</protein>
<keyword evidence="3" id="KW-1185">Reference proteome</keyword>
<feature type="region of interest" description="Disordered" evidence="1">
    <location>
        <begin position="130"/>
        <end position="266"/>
    </location>
</feature>
<feature type="region of interest" description="Disordered" evidence="1">
    <location>
        <begin position="1"/>
        <end position="67"/>
    </location>
</feature>
<comment type="caution">
    <text evidence="2">The sequence shown here is derived from an EMBL/GenBank/DDBJ whole genome shotgun (WGS) entry which is preliminary data.</text>
</comment>
<feature type="compositionally biased region" description="Polar residues" evidence="1">
    <location>
        <begin position="252"/>
        <end position="266"/>
    </location>
</feature>
<feature type="compositionally biased region" description="Polar residues" evidence="1">
    <location>
        <begin position="45"/>
        <end position="57"/>
    </location>
</feature>
<evidence type="ECO:0000313" key="3">
    <source>
        <dbReference type="Proteomes" id="UP001281003"/>
    </source>
</evidence>
<reference evidence="2" key="1">
    <citation type="journal article" date="2023" name="Mol. Phylogenet. Evol.">
        <title>Genome-scale phylogeny and comparative genomics of the fungal order Sordariales.</title>
        <authorList>
            <person name="Hensen N."/>
            <person name="Bonometti L."/>
            <person name="Westerberg I."/>
            <person name="Brannstrom I.O."/>
            <person name="Guillou S."/>
            <person name="Cros-Aarteil S."/>
            <person name="Calhoun S."/>
            <person name="Haridas S."/>
            <person name="Kuo A."/>
            <person name="Mondo S."/>
            <person name="Pangilinan J."/>
            <person name="Riley R."/>
            <person name="LaButti K."/>
            <person name="Andreopoulos B."/>
            <person name="Lipzen A."/>
            <person name="Chen C."/>
            <person name="Yan M."/>
            <person name="Daum C."/>
            <person name="Ng V."/>
            <person name="Clum A."/>
            <person name="Steindorff A."/>
            <person name="Ohm R.A."/>
            <person name="Martin F."/>
            <person name="Silar P."/>
            <person name="Natvig D.O."/>
            <person name="Lalanne C."/>
            <person name="Gautier V."/>
            <person name="Ament-Velasquez S.L."/>
            <person name="Kruys A."/>
            <person name="Hutchinson M.I."/>
            <person name="Powell A.J."/>
            <person name="Barry K."/>
            <person name="Miller A.N."/>
            <person name="Grigoriev I.V."/>
            <person name="Debuchy R."/>
            <person name="Gladieux P."/>
            <person name="Hiltunen Thoren M."/>
            <person name="Johannesson H."/>
        </authorList>
    </citation>
    <scope>NUCLEOTIDE SEQUENCE</scope>
    <source>
        <strain evidence="2">FGSC 1904</strain>
    </source>
</reference>
<dbReference type="AlphaFoldDB" id="A0AAE0P9Q6"/>
<proteinExistence type="predicted"/>